<dbReference type="EC" id="3.4.23.43" evidence="3"/>
<evidence type="ECO:0000313" key="3">
    <source>
        <dbReference type="EMBL" id="MCJ7859631.1"/>
    </source>
</evidence>
<name>A0A9X2AZZ6_9CORY</name>
<keyword evidence="1" id="KW-0472">Membrane</keyword>
<keyword evidence="1" id="KW-1133">Transmembrane helix</keyword>
<dbReference type="GO" id="GO:0004190">
    <property type="term" value="F:aspartic-type endopeptidase activity"/>
    <property type="evidence" value="ECO:0007669"/>
    <property type="project" value="UniProtKB-EC"/>
</dbReference>
<feature type="domain" description="Prepilin type IV endopeptidase peptidase" evidence="2">
    <location>
        <begin position="13"/>
        <end position="122"/>
    </location>
</feature>
<keyword evidence="1" id="KW-0812">Transmembrane</keyword>
<dbReference type="RefSeq" id="WP_244805347.1">
    <property type="nucleotide sequence ID" value="NZ_JALIEA010000017.1"/>
</dbReference>
<feature type="transmembrane region" description="Helical" evidence="1">
    <location>
        <begin position="134"/>
        <end position="152"/>
    </location>
</feature>
<proteinExistence type="predicted"/>
<keyword evidence="4" id="KW-1185">Reference proteome</keyword>
<gene>
    <name evidence="3" type="ORF">MUN33_13080</name>
</gene>
<dbReference type="Proteomes" id="UP001139207">
    <property type="component" value="Unassembled WGS sequence"/>
</dbReference>
<feature type="transmembrane region" description="Helical" evidence="1">
    <location>
        <begin position="42"/>
        <end position="68"/>
    </location>
</feature>
<sequence>MGGVGGLVLGGAVVLAWAGALTVHDVRDRRLPDRLTLPGCAVVWTVLVALGHGWAVLGGIAWFLLCTVPGRLPGSLSARLRAGGGDAKLGLSLGAVAVAVGGVAGLLWTVALASVVTLLFGLFPGVRGGSLPHGPGMLVATAVVTGVINGGWW</sequence>
<evidence type="ECO:0000259" key="2">
    <source>
        <dbReference type="Pfam" id="PF01478"/>
    </source>
</evidence>
<evidence type="ECO:0000313" key="4">
    <source>
        <dbReference type="Proteomes" id="UP001139207"/>
    </source>
</evidence>
<evidence type="ECO:0000256" key="1">
    <source>
        <dbReference type="SAM" id="Phobius"/>
    </source>
</evidence>
<dbReference type="AlphaFoldDB" id="A0A9X2AZZ6"/>
<dbReference type="EMBL" id="JALIEA010000017">
    <property type="protein sequence ID" value="MCJ7859631.1"/>
    <property type="molecule type" value="Genomic_DNA"/>
</dbReference>
<comment type="caution">
    <text evidence="3">The sequence shown here is derived from an EMBL/GenBank/DDBJ whole genome shotgun (WGS) entry which is preliminary data.</text>
</comment>
<dbReference type="Pfam" id="PF01478">
    <property type="entry name" value="Peptidase_A24"/>
    <property type="match status" value="1"/>
</dbReference>
<dbReference type="GO" id="GO:0016020">
    <property type="term" value="C:membrane"/>
    <property type="evidence" value="ECO:0007669"/>
    <property type="project" value="InterPro"/>
</dbReference>
<organism evidence="3 4">
    <name type="scientific">Corynebacterium kalidii</name>
    <dbReference type="NCBI Taxonomy" id="2931982"/>
    <lineage>
        <taxon>Bacteria</taxon>
        <taxon>Bacillati</taxon>
        <taxon>Actinomycetota</taxon>
        <taxon>Actinomycetes</taxon>
        <taxon>Mycobacteriales</taxon>
        <taxon>Corynebacteriaceae</taxon>
        <taxon>Corynebacterium</taxon>
    </lineage>
</organism>
<feature type="transmembrane region" description="Helical" evidence="1">
    <location>
        <begin position="89"/>
        <end position="122"/>
    </location>
</feature>
<protein>
    <submittedName>
        <fullName evidence="3">Prepilin peptidase</fullName>
        <ecNumber evidence="3">3.4.23.43</ecNumber>
    </submittedName>
</protein>
<accession>A0A9X2AZZ6</accession>
<keyword evidence="3" id="KW-0378">Hydrolase</keyword>
<dbReference type="InterPro" id="IPR000045">
    <property type="entry name" value="Prepilin_IV_endopep_pep"/>
</dbReference>
<dbReference type="Gene3D" id="1.20.120.1220">
    <property type="match status" value="1"/>
</dbReference>
<reference evidence="3" key="1">
    <citation type="submission" date="2022-04" db="EMBL/GenBank/DDBJ databases">
        <title>Corynebacterium kalidii LD5P10.</title>
        <authorList>
            <person name="Sun J.Q."/>
        </authorList>
    </citation>
    <scope>NUCLEOTIDE SEQUENCE</scope>
    <source>
        <strain evidence="3">LD5P10</strain>
    </source>
</reference>